<dbReference type="Proteomes" id="UP000186955">
    <property type="component" value="Unassembled WGS sequence"/>
</dbReference>
<keyword evidence="3" id="KW-1185">Reference proteome</keyword>
<dbReference type="SUPFAM" id="SSF69318">
    <property type="entry name" value="Integrin alpha N-terminal domain"/>
    <property type="match status" value="1"/>
</dbReference>
<reference evidence="2 3" key="1">
    <citation type="submission" date="2016-10" db="EMBL/GenBank/DDBJ databases">
        <title>Genome sequence of the ascomycete fungus Penicillium subrubescens.</title>
        <authorList>
            <person name="De Vries R.P."/>
            <person name="Peng M."/>
            <person name="Dilokpimol A."/>
            <person name="Hilden K."/>
            <person name="Makela M.R."/>
            <person name="Grigoriev I."/>
            <person name="Riley R."/>
            <person name="Granchi Z."/>
        </authorList>
    </citation>
    <scope>NUCLEOTIDE SEQUENCE [LARGE SCALE GENOMIC DNA]</scope>
    <source>
        <strain evidence="2 3">CBS 132785</strain>
    </source>
</reference>
<comment type="caution">
    <text evidence="2">The sequence shown here is derived from an EMBL/GenBank/DDBJ whole genome shotgun (WGS) entry which is preliminary data.</text>
</comment>
<sequence>MHCRAFLFSLCHLALQLRIATASPYQSRIQETGTVFPAPAEFGTWQMVSYSEDLIEYYDGLGSYTLPALAYIQTIGTSSGNVRIQIVPTNYGYVMSDNTAAFTLQNDGVWELADYNNDGTLDLIYIQIRNTASGKVEISVVSGASNYKAYFLKNLPIVFDVQINGRWQMVDVDGDGSLDLVYIQNSNTASNYAEVFVASGASTFTKLTSQTVSSLPISNDGIWLLADGNMAGSYDLFFNQNINTASGYVEVNVVSAASGYQTLIQGVPTTFSIENNGTWMMYDWNGDNVLDLIYIKQDDTPDISLFL</sequence>
<dbReference type="AlphaFoldDB" id="A0A1Q5SUI5"/>
<gene>
    <name evidence="2" type="ORF">PENSUB_13066</name>
</gene>
<proteinExistence type="predicted"/>
<protein>
    <recommendedName>
        <fullName evidence="4">VCBS repeat-containing protein</fullName>
    </recommendedName>
</protein>
<evidence type="ECO:0000313" key="3">
    <source>
        <dbReference type="Proteomes" id="UP000186955"/>
    </source>
</evidence>
<accession>A0A1Q5SUI5</accession>
<dbReference type="STRING" id="1316194.A0A1Q5SUI5"/>
<dbReference type="InterPro" id="IPR028994">
    <property type="entry name" value="Integrin_alpha_N"/>
</dbReference>
<name>A0A1Q5SUI5_9EURO</name>
<evidence type="ECO:0000256" key="1">
    <source>
        <dbReference type="SAM" id="SignalP"/>
    </source>
</evidence>
<evidence type="ECO:0008006" key="4">
    <source>
        <dbReference type="Google" id="ProtNLM"/>
    </source>
</evidence>
<keyword evidence="1" id="KW-0732">Signal</keyword>
<feature type="chain" id="PRO_5012660029" description="VCBS repeat-containing protein" evidence="1">
    <location>
        <begin position="23"/>
        <end position="307"/>
    </location>
</feature>
<organism evidence="2 3">
    <name type="scientific">Penicillium subrubescens</name>
    <dbReference type="NCBI Taxonomy" id="1316194"/>
    <lineage>
        <taxon>Eukaryota</taxon>
        <taxon>Fungi</taxon>
        <taxon>Dikarya</taxon>
        <taxon>Ascomycota</taxon>
        <taxon>Pezizomycotina</taxon>
        <taxon>Eurotiomycetes</taxon>
        <taxon>Eurotiomycetidae</taxon>
        <taxon>Eurotiales</taxon>
        <taxon>Aspergillaceae</taxon>
        <taxon>Penicillium</taxon>
    </lineage>
</organism>
<dbReference type="EMBL" id="MNBE01000746">
    <property type="protein sequence ID" value="OKO91659.1"/>
    <property type="molecule type" value="Genomic_DNA"/>
</dbReference>
<evidence type="ECO:0000313" key="2">
    <source>
        <dbReference type="EMBL" id="OKO91659.1"/>
    </source>
</evidence>
<feature type="signal peptide" evidence="1">
    <location>
        <begin position="1"/>
        <end position="22"/>
    </location>
</feature>